<keyword evidence="11" id="KW-1185">Reference proteome</keyword>
<dbReference type="PRINTS" id="PR00508">
    <property type="entry name" value="S21N4MTFRASE"/>
</dbReference>
<dbReference type="eggNOG" id="COG0863">
    <property type="taxonomic scope" value="Bacteria"/>
</dbReference>
<dbReference type="SUPFAM" id="SSF53335">
    <property type="entry name" value="S-adenosyl-L-methionine-dependent methyltransferases"/>
    <property type="match status" value="1"/>
</dbReference>
<evidence type="ECO:0000256" key="1">
    <source>
        <dbReference type="ARBA" id="ARBA00010203"/>
    </source>
</evidence>
<comment type="caution">
    <text evidence="10">The sequence shown here is derived from an EMBL/GenBank/DDBJ whole genome shotgun (WGS) entry which is preliminary data.</text>
</comment>
<dbReference type="EMBL" id="AZJI01000007">
    <property type="protein sequence ID" value="ETD22703.1"/>
    <property type="molecule type" value="Genomic_DNA"/>
</dbReference>
<dbReference type="InterPro" id="IPR002941">
    <property type="entry name" value="DNA_methylase_N4/N6"/>
</dbReference>
<dbReference type="Gene3D" id="3.40.50.150">
    <property type="entry name" value="Vaccinia Virus protein VP39"/>
    <property type="match status" value="1"/>
</dbReference>
<reference evidence="10 11" key="1">
    <citation type="journal article" date="2014" name="Genome Announc.">
        <title>Draft genome sequences of six enterohepatic helicobacter species isolated from humans and one from rhesus macaques.</title>
        <authorList>
            <person name="Shen Z."/>
            <person name="Sheh A."/>
            <person name="Young S.K."/>
            <person name="Abouelliel A."/>
            <person name="Ward D.V."/>
            <person name="Earl A.M."/>
            <person name="Fox J.G."/>
        </authorList>
    </citation>
    <scope>NUCLEOTIDE SEQUENCE [LARGE SCALE GENOMIC DNA]</scope>
    <source>
        <strain evidence="10 11">MIT 99-5501</strain>
    </source>
</reference>
<proteinExistence type="inferred from homology"/>
<evidence type="ECO:0000256" key="3">
    <source>
        <dbReference type="ARBA" id="ARBA00022679"/>
    </source>
</evidence>
<keyword evidence="5" id="KW-0680">Restriction system</keyword>
<dbReference type="Pfam" id="PF01555">
    <property type="entry name" value="N6_N4_Mtase"/>
    <property type="match status" value="1"/>
</dbReference>
<dbReference type="GO" id="GO:0005737">
    <property type="term" value="C:cytoplasm"/>
    <property type="evidence" value="ECO:0007669"/>
    <property type="project" value="TreeGrafter"/>
</dbReference>
<dbReference type="STRING" id="1357400.HMPREF2086_01502"/>
<evidence type="ECO:0000256" key="5">
    <source>
        <dbReference type="ARBA" id="ARBA00022747"/>
    </source>
</evidence>
<protein>
    <recommendedName>
        <fullName evidence="8">Methyltransferase</fullName>
        <ecNumber evidence="8">2.1.1.-</ecNumber>
    </recommendedName>
</protein>
<dbReference type="HOGENOM" id="CLU_024927_2_3_7"/>
<dbReference type="AlphaFoldDB" id="V8C5M3"/>
<dbReference type="EC" id="2.1.1.-" evidence="8"/>
<dbReference type="PANTHER" id="PTHR13370:SF3">
    <property type="entry name" value="TRNA (GUANINE(10)-N2)-METHYLTRANSFERASE HOMOLOG"/>
    <property type="match status" value="1"/>
</dbReference>
<dbReference type="Proteomes" id="UP000018731">
    <property type="component" value="Unassembled WGS sequence"/>
</dbReference>
<evidence type="ECO:0000313" key="10">
    <source>
        <dbReference type="EMBL" id="ETD22703.1"/>
    </source>
</evidence>
<dbReference type="GO" id="GO:0008170">
    <property type="term" value="F:N-methyltransferase activity"/>
    <property type="evidence" value="ECO:0007669"/>
    <property type="project" value="InterPro"/>
</dbReference>
<comment type="catalytic activity">
    <reaction evidence="7">
        <text>a 2'-deoxycytidine in DNA + S-adenosyl-L-methionine = an N(4)-methyl-2'-deoxycytidine in DNA + S-adenosyl-L-homocysteine + H(+)</text>
        <dbReference type="Rhea" id="RHEA:16857"/>
        <dbReference type="Rhea" id="RHEA-COMP:11369"/>
        <dbReference type="Rhea" id="RHEA-COMP:13674"/>
        <dbReference type="ChEBI" id="CHEBI:15378"/>
        <dbReference type="ChEBI" id="CHEBI:57856"/>
        <dbReference type="ChEBI" id="CHEBI:59789"/>
        <dbReference type="ChEBI" id="CHEBI:85452"/>
        <dbReference type="ChEBI" id="CHEBI:137933"/>
        <dbReference type="EC" id="2.1.1.113"/>
    </reaction>
</comment>
<evidence type="ECO:0000256" key="7">
    <source>
        <dbReference type="ARBA" id="ARBA00049120"/>
    </source>
</evidence>
<dbReference type="PROSITE" id="PS00093">
    <property type="entry name" value="N4_MTASE"/>
    <property type="match status" value="1"/>
</dbReference>
<dbReference type="GO" id="GO:0003677">
    <property type="term" value="F:DNA binding"/>
    <property type="evidence" value="ECO:0007669"/>
    <property type="project" value="UniProtKB-KW"/>
</dbReference>
<evidence type="ECO:0000259" key="9">
    <source>
        <dbReference type="Pfam" id="PF01555"/>
    </source>
</evidence>
<dbReference type="InterPro" id="IPR029063">
    <property type="entry name" value="SAM-dependent_MTases_sf"/>
</dbReference>
<keyword evidence="2" id="KW-0489">Methyltransferase</keyword>
<organism evidence="10 11">
    <name type="scientific">Helicobacter macacae MIT 99-5501</name>
    <dbReference type="NCBI Taxonomy" id="1357400"/>
    <lineage>
        <taxon>Bacteria</taxon>
        <taxon>Pseudomonadati</taxon>
        <taxon>Campylobacterota</taxon>
        <taxon>Epsilonproteobacteria</taxon>
        <taxon>Campylobacterales</taxon>
        <taxon>Helicobacteraceae</taxon>
        <taxon>Helicobacter</taxon>
    </lineage>
</organism>
<dbReference type="RefSeq" id="WP_023928237.1">
    <property type="nucleotide sequence ID" value="NZ_KI669455.1"/>
</dbReference>
<keyword evidence="4" id="KW-0949">S-adenosyl-L-methionine</keyword>
<keyword evidence="3" id="KW-0808">Transferase</keyword>
<dbReference type="OrthoDB" id="9773060at2"/>
<evidence type="ECO:0000256" key="6">
    <source>
        <dbReference type="ARBA" id="ARBA00023125"/>
    </source>
</evidence>
<sequence length="282" mass="32162">MTLASQKCYTDSISQSSNLQDFPLFLLGDAKDTLKTLQPLSIDFVLTSPPYDDLRDYEGFSFDFEAIAGELFRVLKNGGVMVWIVGDSVVNGSESLSSFRQALHFKDIGFRIHDTMIYQKNNFSNPSKTRYHQVFEYMFVLSKGTPKTFNPLMDRKNVYAGYTTFGENTTRKKDGNFTKQKKRVISEFGMRYNIWKGNTSGQENMCKSIKHPATFPLWLARDHLHSWSNQNDIVLDPFCGSGTTGVACKELGRNFIGCEIESSYLDFAKERIKNTRVENGLF</sequence>
<evidence type="ECO:0000256" key="2">
    <source>
        <dbReference type="ARBA" id="ARBA00022603"/>
    </source>
</evidence>
<accession>V8C5M3</accession>
<evidence type="ECO:0000313" key="11">
    <source>
        <dbReference type="Proteomes" id="UP000018731"/>
    </source>
</evidence>
<dbReference type="GO" id="GO:0032259">
    <property type="term" value="P:methylation"/>
    <property type="evidence" value="ECO:0007669"/>
    <property type="project" value="UniProtKB-KW"/>
</dbReference>
<dbReference type="REBASE" id="94933">
    <property type="entry name" value="M.Hma5501ORF1502P"/>
</dbReference>
<feature type="domain" description="DNA methylase N-4/N-6" evidence="9">
    <location>
        <begin position="42"/>
        <end position="270"/>
    </location>
</feature>
<keyword evidence="6" id="KW-0238">DNA-binding</keyword>
<comment type="similarity">
    <text evidence="1">Belongs to the N(4)/N(6)-methyltransferase family. N(4) subfamily.</text>
</comment>
<evidence type="ECO:0000256" key="8">
    <source>
        <dbReference type="RuleBase" id="RU362026"/>
    </source>
</evidence>
<dbReference type="GO" id="GO:0009307">
    <property type="term" value="P:DNA restriction-modification system"/>
    <property type="evidence" value="ECO:0007669"/>
    <property type="project" value="UniProtKB-KW"/>
</dbReference>
<dbReference type="PANTHER" id="PTHR13370">
    <property type="entry name" value="RNA METHYLASE-RELATED"/>
    <property type="match status" value="1"/>
</dbReference>
<dbReference type="GO" id="GO:0015667">
    <property type="term" value="F:site-specific DNA-methyltransferase (cytosine-N4-specific) activity"/>
    <property type="evidence" value="ECO:0007669"/>
    <property type="project" value="UniProtKB-EC"/>
</dbReference>
<name>V8C5M3_9HELI</name>
<gene>
    <name evidence="10" type="ORF">HMPREF2086_01502</name>
</gene>
<evidence type="ECO:0000256" key="4">
    <source>
        <dbReference type="ARBA" id="ARBA00022691"/>
    </source>
</evidence>
<dbReference type="InterPro" id="IPR017985">
    <property type="entry name" value="MeTrfase_CN4_CS"/>
</dbReference>
<dbReference type="InterPro" id="IPR001091">
    <property type="entry name" value="RM_Methyltransferase"/>
</dbReference>
<dbReference type="PATRIC" id="fig|1357400.3.peg.2022"/>